<evidence type="ECO:0000256" key="1">
    <source>
        <dbReference type="SAM" id="Phobius"/>
    </source>
</evidence>
<keyword evidence="1" id="KW-0812">Transmembrane</keyword>
<sequence length="86" mass="9723">MDSSRTPVFRIVKTTPMERFSWLIMGVIVLATGVLFLMDKTERASTVELVLLWVLVLAGIKMTIVGAFGRYPLPRWFSFLAAHPPK</sequence>
<protein>
    <submittedName>
        <fullName evidence="2">Uncharacterized protein</fullName>
    </submittedName>
</protein>
<evidence type="ECO:0000313" key="3">
    <source>
        <dbReference type="Proteomes" id="UP000295627"/>
    </source>
</evidence>
<comment type="caution">
    <text evidence="2">The sequence shown here is derived from an EMBL/GenBank/DDBJ whole genome shotgun (WGS) entry which is preliminary data.</text>
</comment>
<name>A0A4R5P9K4_9MYCO</name>
<evidence type="ECO:0000313" key="2">
    <source>
        <dbReference type="EMBL" id="TDH20190.1"/>
    </source>
</evidence>
<dbReference type="EMBL" id="RXLR01000017">
    <property type="protein sequence ID" value="TDH20190.1"/>
    <property type="molecule type" value="Genomic_DNA"/>
</dbReference>
<keyword evidence="1" id="KW-0472">Membrane</keyword>
<gene>
    <name evidence="2" type="ORF">EJ571_15455</name>
</gene>
<feature type="transmembrane region" description="Helical" evidence="1">
    <location>
        <begin position="20"/>
        <end position="38"/>
    </location>
</feature>
<dbReference type="Proteomes" id="UP000295627">
    <property type="component" value="Unassembled WGS sequence"/>
</dbReference>
<dbReference type="AlphaFoldDB" id="A0A4R5P9K4"/>
<dbReference type="RefSeq" id="WP_133052581.1">
    <property type="nucleotide sequence ID" value="NZ_MAFQ01000010.1"/>
</dbReference>
<keyword evidence="1" id="KW-1133">Transmembrane helix</keyword>
<accession>A0A4R5P9K4</accession>
<feature type="transmembrane region" description="Helical" evidence="1">
    <location>
        <begin position="50"/>
        <end position="69"/>
    </location>
</feature>
<proteinExistence type="predicted"/>
<organism evidence="2 3">
    <name type="scientific">Mycobacteroides franklinii</name>
    <dbReference type="NCBI Taxonomy" id="948102"/>
    <lineage>
        <taxon>Bacteria</taxon>
        <taxon>Bacillati</taxon>
        <taxon>Actinomycetota</taxon>
        <taxon>Actinomycetes</taxon>
        <taxon>Mycobacteriales</taxon>
        <taxon>Mycobacteriaceae</taxon>
        <taxon>Mycobacteroides</taxon>
    </lineage>
</organism>
<reference evidence="2 3" key="1">
    <citation type="journal article" date="2019" name="Sci. Rep.">
        <title>Extended insight into the Mycobacterium chelonae-abscessus complex through whole genome sequencing of Mycobacterium salmoniphilum outbreak and Mycobacterium salmoniphilum-like strains.</title>
        <authorList>
            <person name="Behra P.R.K."/>
            <person name="Das S."/>
            <person name="Pettersson B.M.F."/>
            <person name="Shirreff L."/>
            <person name="DuCote T."/>
            <person name="Jacobsson K.G."/>
            <person name="Ennis D.G."/>
            <person name="Kirsebom L.A."/>
        </authorList>
    </citation>
    <scope>NUCLEOTIDE SEQUENCE [LARGE SCALE GENOMIC DNA]</scope>
    <source>
        <strain evidence="2 3">DSM 45524</strain>
    </source>
</reference>